<feature type="chain" id="PRO_5047448395" evidence="1">
    <location>
        <begin position="26"/>
        <end position="156"/>
    </location>
</feature>
<evidence type="ECO:0000313" key="2">
    <source>
        <dbReference type="EMBL" id="MBU2664538.1"/>
    </source>
</evidence>
<dbReference type="RefSeq" id="WP_215787241.1">
    <property type="nucleotide sequence ID" value="NZ_JAHKKG010000004.1"/>
</dbReference>
<keyword evidence="1" id="KW-0732">Signal</keyword>
<proteinExistence type="predicted"/>
<evidence type="ECO:0000256" key="1">
    <source>
        <dbReference type="SAM" id="SignalP"/>
    </source>
</evidence>
<protein>
    <submittedName>
        <fullName evidence="2">DUF3558 domain-containing protein</fullName>
    </submittedName>
</protein>
<keyword evidence="3" id="KW-1185">Reference proteome</keyword>
<evidence type="ECO:0000313" key="3">
    <source>
        <dbReference type="Proteomes" id="UP001519654"/>
    </source>
</evidence>
<dbReference type="Proteomes" id="UP001519654">
    <property type="component" value="Unassembled WGS sequence"/>
</dbReference>
<dbReference type="PROSITE" id="PS51257">
    <property type="entry name" value="PROKAR_LIPOPROTEIN"/>
    <property type="match status" value="1"/>
</dbReference>
<dbReference type="EMBL" id="JAHKKG010000004">
    <property type="protein sequence ID" value="MBU2664538.1"/>
    <property type="molecule type" value="Genomic_DNA"/>
</dbReference>
<accession>A0ABS5YMD5</accession>
<feature type="signal peptide" evidence="1">
    <location>
        <begin position="1"/>
        <end position="25"/>
    </location>
</feature>
<sequence length="156" mass="16688">MRSPRVVASVLALALTGGCGILASASPPARTPAARSGLGPAEDHIPFPCTLLSRAEVTQLTGREVTGVDEDPAYCQWNQADGQLAVFLTRTTRADFEVVTTDAREISGLGEDAYWNDNHLYVLAGTTQIDVYSHGDDEDTNLEVSKQVATVLLTRV</sequence>
<reference evidence="2 3" key="1">
    <citation type="submission" date="2021-06" db="EMBL/GenBank/DDBJ databases">
        <title>Actinoplanes lichenicola sp. nov., and Actinoplanes ovalisporus sp. nov., isolated from lichen in Thailand.</title>
        <authorList>
            <person name="Saeng-In P."/>
            <person name="Kanchanasin P."/>
            <person name="Yuki M."/>
            <person name="Kudo T."/>
            <person name="Ohkuma M."/>
            <person name="Phongsopitanun W."/>
            <person name="Tanasupawat S."/>
        </authorList>
    </citation>
    <scope>NUCLEOTIDE SEQUENCE [LARGE SCALE GENOMIC DNA]</scope>
    <source>
        <strain evidence="2 3">NBRC 110975</strain>
    </source>
</reference>
<organism evidence="2 3">
    <name type="scientific">Paractinoplanes bogorensis</name>
    <dbReference type="NCBI Taxonomy" id="1610840"/>
    <lineage>
        <taxon>Bacteria</taxon>
        <taxon>Bacillati</taxon>
        <taxon>Actinomycetota</taxon>
        <taxon>Actinomycetes</taxon>
        <taxon>Micromonosporales</taxon>
        <taxon>Micromonosporaceae</taxon>
        <taxon>Paractinoplanes</taxon>
    </lineage>
</organism>
<gene>
    <name evidence="2" type="ORF">KOI35_13630</name>
</gene>
<comment type="caution">
    <text evidence="2">The sequence shown here is derived from an EMBL/GenBank/DDBJ whole genome shotgun (WGS) entry which is preliminary data.</text>
</comment>
<name>A0ABS5YMD5_9ACTN</name>